<proteinExistence type="predicted"/>
<reference evidence="1 2" key="2">
    <citation type="submission" date="2014-03" db="EMBL/GenBank/DDBJ databases">
        <title>The Genome Sequence of Anncaliia algerae insect isolate PRA339.</title>
        <authorList>
            <consortium name="The Broad Institute Genome Sequencing Platform"/>
            <consortium name="The Broad Institute Genome Sequencing Center for Infectious Disease"/>
            <person name="Cuomo C."/>
            <person name="Becnel J."/>
            <person name="Sanscrainte N."/>
            <person name="Walker B."/>
            <person name="Young S.K."/>
            <person name="Zeng Q."/>
            <person name="Gargeya S."/>
            <person name="Fitzgerald M."/>
            <person name="Haas B."/>
            <person name="Abouelleil A."/>
            <person name="Alvarado L."/>
            <person name="Arachchi H.M."/>
            <person name="Berlin A.M."/>
            <person name="Chapman S.B."/>
            <person name="Dewar J."/>
            <person name="Goldberg J."/>
            <person name="Griggs A."/>
            <person name="Gujja S."/>
            <person name="Hansen M."/>
            <person name="Howarth C."/>
            <person name="Imamovic A."/>
            <person name="Larimer J."/>
            <person name="McCowan C."/>
            <person name="Murphy C."/>
            <person name="Neiman D."/>
            <person name="Pearson M."/>
            <person name="Priest M."/>
            <person name="Roberts A."/>
            <person name="Saif S."/>
            <person name="Shea T."/>
            <person name="Sisk P."/>
            <person name="Sykes S."/>
            <person name="Wortman J."/>
            <person name="Nusbaum C."/>
            <person name="Birren B."/>
        </authorList>
    </citation>
    <scope>NUCLEOTIDE SEQUENCE [LARGE SCALE GENOMIC DNA]</scope>
    <source>
        <strain evidence="1 2">PRA339</strain>
    </source>
</reference>
<dbReference type="Proteomes" id="UP000030655">
    <property type="component" value="Unassembled WGS sequence"/>
</dbReference>
<keyword evidence="2" id="KW-1185">Reference proteome</keyword>
<name>A0A059EZ51_9MICR</name>
<protein>
    <submittedName>
        <fullName evidence="1">Uncharacterized protein</fullName>
    </submittedName>
</protein>
<dbReference type="AlphaFoldDB" id="A0A059EZ51"/>
<reference evidence="2" key="1">
    <citation type="submission" date="2013-02" db="EMBL/GenBank/DDBJ databases">
        <authorList>
            <consortium name="The Broad Institute Genome Sequencing Platform"/>
            <person name="Cuomo C."/>
            <person name="Becnel J."/>
            <person name="Sanscrainte N."/>
            <person name="Walker B."/>
            <person name="Young S.K."/>
            <person name="Zeng Q."/>
            <person name="Gargeya S."/>
            <person name="Fitzgerald M."/>
            <person name="Haas B."/>
            <person name="Abouelleil A."/>
            <person name="Alvarado L."/>
            <person name="Arachchi H.M."/>
            <person name="Berlin A.M."/>
            <person name="Chapman S.B."/>
            <person name="Dewar J."/>
            <person name="Goldberg J."/>
            <person name="Griggs A."/>
            <person name="Gujja S."/>
            <person name="Hansen M."/>
            <person name="Howarth C."/>
            <person name="Imamovic A."/>
            <person name="Larimer J."/>
            <person name="McCowan C."/>
            <person name="Murphy C."/>
            <person name="Neiman D."/>
            <person name="Pearson M."/>
            <person name="Priest M."/>
            <person name="Roberts A."/>
            <person name="Saif S."/>
            <person name="Shea T."/>
            <person name="Sisk P."/>
            <person name="Sykes S."/>
            <person name="Wortman J."/>
            <person name="Nusbaum C."/>
            <person name="Birren B."/>
        </authorList>
    </citation>
    <scope>NUCLEOTIDE SEQUENCE [LARGE SCALE GENOMIC DNA]</scope>
    <source>
        <strain evidence="2">PRA339</strain>
    </source>
</reference>
<feature type="non-terminal residue" evidence="1">
    <location>
        <position position="185"/>
    </location>
</feature>
<organism evidence="1 2">
    <name type="scientific">Anncaliia algerae PRA339</name>
    <dbReference type="NCBI Taxonomy" id="1288291"/>
    <lineage>
        <taxon>Eukaryota</taxon>
        <taxon>Fungi</taxon>
        <taxon>Fungi incertae sedis</taxon>
        <taxon>Microsporidia</taxon>
        <taxon>Tubulinosematoidea</taxon>
        <taxon>Tubulinosematidae</taxon>
        <taxon>Anncaliia</taxon>
    </lineage>
</organism>
<evidence type="ECO:0000313" key="1">
    <source>
        <dbReference type="EMBL" id="KCZ80333.1"/>
    </source>
</evidence>
<sequence>AASANTWDMFYKTAQDVAWVPFRSESKEDLIIENKNAFTVKNRFSDLERHKRTNYKIFIFCKIHKKSNHTTNHCRTLALLKKNGLHVINIAPKVVRNVKKDEDEEASLNIEKFLYTVSSLNKSKNPFHIKIAPKVVRNVKKDEDEETSLNIEKFLYTVSSLNKSKNPFNIKIGVGNQYHEGIIDT</sequence>
<evidence type="ECO:0000313" key="2">
    <source>
        <dbReference type="Proteomes" id="UP000030655"/>
    </source>
</evidence>
<dbReference type="HOGENOM" id="CLU_1464601_0_0_1"/>
<dbReference type="VEuPathDB" id="MicrosporidiaDB:H312_02270"/>
<dbReference type="EMBL" id="KK365187">
    <property type="protein sequence ID" value="KCZ80333.1"/>
    <property type="molecule type" value="Genomic_DNA"/>
</dbReference>
<feature type="non-terminal residue" evidence="1">
    <location>
        <position position="1"/>
    </location>
</feature>
<accession>A0A059EZ51</accession>
<gene>
    <name evidence="1" type="ORF">H312_02270</name>
</gene>